<dbReference type="RefSeq" id="WP_065545190.1">
    <property type="nucleotide sequence ID" value="NZ_CP016414.1"/>
</dbReference>
<proteinExistence type="inferred from homology"/>
<dbReference type="InterPro" id="IPR018635">
    <property type="entry name" value="UPF0319"/>
</dbReference>
<dbReference type="PANTHER" id="PTHR38108">
    <property type="entry name" value="UPF0319 PROTEIN YCCT"/>
    <property type="match status" value="1"/>
</dbReference>
<evidence type="ECO:0000256" key="2">
    <source>
        <dbReference type="ARBA" id="ARBA00022729"/>
    </source>
</evidence>
<keyword evidence="5" id="KW-1185">Reference proteome</keyword>
<name>A0A1C7F9B8_9VIBR</name>
<evidence type="ECO:0000313" key="5">
    <source>
        <dbReference type="Proteomes" id="UP000092528"/>
    </source>
</evidence>
<gene>
    <name evidence="4" type="ORF">VSVS05_00882</name>
</gene>
<comment type="similarity">
    <text evidence="1">Belongs to the UPF0319 family.</text>
</comment>
<dbReference type="Proteomes" id="UP000092528">
    <property type="component" value="Chromosome 1"/>
</dbReference>
<sequence length="227" mass="24753">MNAKGLFAFAATLLALPLQAAELSANRGISILYINGQAAEQKIGTNEIDEGFTQVIVKLDDKLGKGGSAKVFTSKPYTINFDAQDADYKITLPKMFSEMEAQEEFAKAKPGWGVEANGQPVEFTQAVVEGKKGFMPYAGMDEIVAKHNQQRGIYFQDGQLIDAPVAVEMAPVAVATASAVATANSTAKATTQAPKAVVKNVEQLKAWYLQANKEERKEFRRWMIDQE</sequence>
<dbReference type="AlphaFoldDB" id="A0A1C7F9B8"/>
<reference evidence="4 5" key="1">
    <citation type="submission" date="2016-07" db="EMBL/GenBank/DDBJ databases">
        <title>Genome sequencing of Vibrio scophthalmi strain VS-05, an isolated from Paralichthys olivaceus.</title>
        <authorList>
            <person name="Han H.-J."/>
        </authorList>
    </citation>
    <scope>NUCLEOTIDE SEQUENCE [LARGE SCALE GENOMIC DNA]</scope>
    <source>
        <strain evidence="4 5">VS-05</strain>
    </source>
</reference>
<keyword evidence="2 3" id="KW-0732">Signal</keyword>
<evidence type="ECO:0000313" key="4">
    <source>
        <dbReference type="EMBL" id="ANU36013.1"/>
    </source>
</evidence>
<dbReference type="GeneID" id="96871121"/>
<dbReference type="EMBL" id="CP016414">
    <property type="protein sequence ID" value="ANU36013.1"/>
    <property type="molecule type" value="Genomic_DNA"/>
</dbReference>
<dbReference type="PATRIC" id="fig|45658.7.peg.847"/>
<evidence type="ECO:0000256" key="1">
    <source>
        <dbReference type="ARBA" id="ARBA00008490"/>
    </source>
</evidence>
<evidence type="ECO:0000256" key="3">
    <source>
        <dbReference type="SAM" id="SignalP"/>
    </source>
</evidence>
<feature type="chain" id="PRO_5008885510" evidence="3">
    <location>
        <begin position="21"/>
        <end position="227"/>
    </location>
</feature>
<dbReference type="Pfam" id="PF09829">
    <property type="entry name" value="DUF2057"/>
    <property type="match status" value="1"/>
</dbReference>
<organism evidence="4 5">
    <name type="scientific">Vibrio scophthalmi</name>
    <dbReference type="NCBI Taxonomy" id="45658"/>
    <lineage>
        <taxon>Bacteria</taxon>
        <taxon>Pseudomonadati</taxon>
        <taxon>Pseudomonadota</taxon>
        <taxon>Gammaproteobacteria</taxon>
        <taxon>Vibrionales</taxon>
        <taxon>Vibrionaceae</taxon>
        <taxon>Vibrio</taxon>
    </lineage>
</organism>
<accession>A0A1C7F9B8</accession>
<dbReference type="PANTHER" id="PTHR38108:SF1">
    <property type="entry name" value="UPF0319 PROTEIN YCCT"/>
    <property type="match status" value="1"/>
</dbReference>
<protein>
    <submittedName>
        <fullName evidence="4">UPF0319 protein</fullName>
    </submittedName>
</protein>
<feature type="signal peptide" evidence="3">
    <location>
        <begin position="1"/>
        <end position="20"/>
    </location>
</feature>